<evidence type="ECO:0000256" key="14">
    <source>
        <dbReference type="ARBA" id="ARBA00049244"/>
    </source>
</evidence>
<dbReference type="GO" id="GO:0005634">
    <property type="term" value="C:nucleus"/>
    <property type="evidence" value="ECO:0007669"/>
    <property type="project" value="UniProtKB-ARBA"/>
</dbReference>
<evidence type="ECO:0000256" key="4">
    <source>
        <dbReference type="ARBA" id="ARBA00022723"/>
    </source>
</evidence>
<keyword evidence="6" id="KW-0378">Hydrolase</keyword>
<evidence type="ECO:0000313" key="17">
    <source>
        <dbReference type="Proteomes" id="UP000765509"/>
    </source>
</evidence>
<dbReference type="InterPro" id="IPR036397">
    <property type="entry name" value="RNaseH_sf"/>
</dbReference>
<reference evidence="16" key="1">
    <citation type="submission" date="2021-03" db="EMBL/GenBank/DDBJ databases">
        <title>Draft genome sequence of rust myrtle Austropuccinia psidii MF-1, a brazilian biotype.</title>
        <authorList>
            <person name="Quecine M.C."/>
            <person name="Pachon D.M.R."/>
            <person name="Bonatelli M.L."/>
            <person name="Correr F.H."/>
            <person name="Franceschini L.M."/>
            <person name="Leite T.F."/>
            <person name="Margarido G.R.A."/>
            <person name="Almeida C.A."/>
            <person name="Ferrarezi J.A."/>
            <person name="Labate C.A."/>
        </authorList>
    </citation>
    <scope>NUCLEOTIDE SEQUENCE</scope>
    <source>
        <strain evidence="16">MF-1</strain>
    </source>
</reference>
<dbReference type="GO" id="GO:0003964">
    <property type="term" value="F:RNA-directed DNA polymerase activity"/>
    <property type="evidence" value="ECO:0007669"/>
    <property type="project" value="UniProtKB-KW"/>
</dbReference>
<keyword evidence="1" id="KW-0815">Transposition</keyword>
<comment type="catalytic activity">
    <reaction evidence="14">
        <text>DNA(n) + a 2'-deoxyribonucleoside 5'-triphosphate = DNA(n+1) + diphosphate</text>
        <dbReference type="Rhea" id="RHEA:22508"/>
        <dbReference type="Rhea" id="RHEA-COMP:17339"/>
        <dbReference type="Rhea" id="RHEA-COMP:17340"/>
        <dbReference type="ChEBI" id="CHEBI:33019"/>
        <dbReference type="ChEBI" id="CHEBI:61560"/>
        <dbReference type="ChEBI" id="CHEBI:173112"/>
        <dbReference type="EC" id="2.7.7.7"/>
    </reaction>
</comment>
<dbReference type="GO" id="GO:0016787">
    <property type="term" value="F:hydrolase activity"/>
    <property type="evidence" value="ECO:0007669"/>
    <property type="project" value="UniProtKB-KW"/>
</dbReference>
<name>A0A9Q3EJR8_9BASI</name>
<sequence length="185" mass="21413">MMPYEHHQNGKIERTNRSILEMARTSLLAASLHAELWPFTFKHAELIYNHTLHSDSRLTPYEIVSKRKPSLLPLRTFGAKSYIYDHNDCKDLSARGIVGYHLRMAPDSKGWLFWIPDSRRIVKAASVKFDENSFFLNNRLNAENMLSIQAENLFDSSMLRELELQDLFISAINDTHDPLHTVPTT</sequence>
<evidence type="ECO:0000256" key="6">
    <source>
        <dbReference type="ARBA" id="ARBA00022801"/>
    </source>
</evidence>
<dbReference type="GO" id="GO:0003887">
    <property type="term" value="F:DNA-directed DNA polymerase activity"/>
    <property type="evidence" value="ECO:0007669"/>
    <property type="project" value="UniProtKB-KW"/>
</dbReference>
<dbReference type="InterPro" id="IPR039537">
    <property type="entry name" value="Retrotran_Ty1/copia-like"/>
</dbReference>
<keyword evidence="4" id="KW-0479">Metal-binding</keyword>
<evidence type="ECO:0000256" key="9">
    <source>
        <dbReference type="ARBA" id="ARBA00022908"/>
    </source>
</evidence>
<keyword evidence="12" id="KW-0233">DNA recombination</keyword>
<dbReference type="InterPro" id="IPR057670">
    <property type="entry name" value="SH3_retrovirus"/>
</dbReference>
<evidence type="ECO:0000256" key="12">
    <source>
        <dbReference type="ARBA" id="ARBA00023172"/>
    </source>
</evidence>
<dbReference type="Gene3D" id="3.30.420.10">
    <property type="entry name" value="Ribonuclease H-like superfamily/Ribonuclease H"/>
    <property type="match status" value="1"/>
</dbReference>
<dbReference type="GO" id="GO:0046872">
    <property type="term" value="F:metal ion binding"/>
    <property type="evidence" value="ECO:0007669"/>
    <property type="project" value="UniProtKB-KW"/>
</dbReference>
<keyword evidence="8" id="KW-0694">RNA-binding</keyword>
<gene>
    <name evidence="16" type="ORF">O181_059846</name>
</gene>
<keyword evidence="3" id="KW-0540">Nuclease</keyword>
<evidence type="ECO:0000256" key="1">
    <source>
        <dbReference type="ARBA" id="ARBA00022578"/>
    </source>
</evidence>
<keyword evidence="9" id="KW-0229">DNA integration</keyword>
<evidence type="ECO:0000256" key="2">
    <source>
        <dbReference type="ARBA" id="ARBA00022695"/>
    </source>
</evidence>
<dbReference type="GO" id="GO:0003723">
    <property type="term" value="F:RNA binding"/>
    <property type="evidence" value="ECO:0007669"/>
    <property type="project" value="UniProtKB-KW"/>
</dbReference>
<dbReference type="PROSITE" id="PS50994">
    <property type="entry name" value="INTEGRASE"/>
    <property type="match status" value="1"/>
</dbReference>
<protein>
    <recommendedName>
        <fullName evidence="15">Integrase catalytic domain-containing protein</fullName>
    </recommendedName>
</protein>
<evidence type="ECO:0000313" key="16">
    <source>
        <dbReference type="EMBL" id="MBW0520131.1"/>
    </source>
</evidence>
<keyword evidence="2" id="KW-0548">Nucleotidyltransferase</keyword>
<evidence type="ECO:0000256" key="7">
    <source>
        <dbReference type="ARBA" id="ARBA00022842"/>
    </source>
</evidence>
<dbReference type="PANTHER" id="PTHR42648">
    <property type="entry name" value="TRANSPOSASE, PUTATIVE-RELATED"/>
    <property type="match status" value="1"/>
</dbReference>
<proteinExistence type="predicted"/>
<dbReference type="PANTHER" id="PTHR42648:SF11">
    <property type="entry name" value="TRANSPOSON TY4-P GAG-POL POLYPROTEIN"/>
    <property type="match status" value="1"/>
</dbReference>
<keyword evidence="7" id="KW-0460">Magnesium</keyword>
<dbReference type="OrthoDB" id="3243429at2759"/>
<evidence type="ECO:0000256" key="8">
    <source>
        <dbReference type="ARBA" id="ARBA00022884"/>
    </source>
</evidence>
<comment type="catalytic activity">
    <reaction evidence="13">
        <text>DNA(n) + a 2'-deoxyribonucleoside 5'-triphosphate = DNA(n+1) + diphosphate</text>
        <dbReference type="Rhea" id="RHEA:22508"/>
        <dbReference type="Rhea" id="RHEA-COMP:17339"/>
        <dbReference type="Rhea" id="RHEA-COMP:17340"/>
        <dbReference type="ChEBI" id="CHEBI:33019"/>
        <dbReference type="ChEBI" id="CHEBI:61560"/>
        <dbReference type="ChEBI" id="CHEBI:173112"/>
        <dbReference type="EC" id="2.7.7.49"/>
    </reaction>
</comment>
<evidence type="ECO:0000256" key="11">
    <source>
        <dbReference type="ARBA" id="ARBA00022932"/>
    </source>
</evidence>
<dbReference type="Proteomes" id="UP000765509">
    <property type="component" value="Unassembled WGS sequence"/>
</dbReference>
<organism evidence="16 17">
    <name type="scientific">Austropuccinia psidii MF-1</name>
    <dbReference type="NCBI Taxonomy" id="1389203"/>
    <lineage>
        <taxon>Eukaryota</taxon>
        <taxon>Fungi</taxon>
        <taxon>Dikarya</taxon>
        <taxon>Basidiomycota</taxon>
        <taxon>Pucciniomycotina</taxon>
        <taxon>Pucciniomycetes</taxon>
        <taxon>Pucciniales</taxon>
        <taxon>Sphaerophragmiaceae</taxon>
        <taxon>Austropuccinia</taxon>
    </lineage>
</organism>
<keyword evidence="10" id="KW-0695">RNA-directed DNA polymerase</keyword>
<evidence type="ECO:0000259" key="15">
    <source>
        <dbReference type="PROSITE" id="PS50994"/>
    </source>
</evidence>
<accession>A0A9Q3EJR8</accession>
<dbReference type="SUPFAM" id="SSF53098">
    <property type="entry name" value="Ribonuclease H-like"/>
    <property type="match status" value="1"/>
</dbReference>
<keyword evidence="11" id="KW-0239">DNA-directed DNA polymerase</keyword>
<dbReference type="GO" id="GO:0004519">
    <property type="term" value="F:endonuclease activity"/>
    <property type="evidence" value="ECO:0007669"/>
    <property type="project" value="UniProtKB-KW"/>
</dbReference>
<keyword evidence="17" id="KW-1185">Reference proteome</keyword>
<evidence type="ECO:0000256" key="5">
    <source>
        <dbReference type="ARBA" id="ARBA00022759"/>
    </source>
</evidence>
<dbReference type="GO" id="GO:0032196">
    <property type="term" value="P:transposition"/>
    <property type="evidence" value="ECO:0007669"/>
    <property type="project" value="UniProtKB-KW"/>
</dbReference>
<dbReference type="InterPro" id="IPR001584">
    <property type="entry name" value="Integrase_cat-core"/>
</dbReference>
<dbReference type="GO" id="GO:0006310">
    <property type="term" value="P:DNA recombination"/>
    <property type="evidence" value="ECO:0007669"/>
    <property type="project" value="UniProtKB-KW"/>
</dbReference>
<dbReference type="EMBL" id="AVOT02027856">
    <property type="protein sequence ID" value="MBW0520131.1"/>
    <property type="molecule type" value="Genomic_DNA"/>
</dbReference>
<dbReference type="AlphaFoldDB" id="A0A9Q3EJR8"/>
<dbReference type="GO" id="GO:0015074">
    <property type="term" value="P:DNA integration"/>
    <property type="evidence" value="ECO:0007669"/>
    <property type="project" value="UniProtKB-KW"/>
</dbReference>
<evidence type="ECO:0000256" key="13">
    <source>
        <dbReference type="ARBA" id="ARBA00048173"/>
    </source>
</evidence>
<keyword evidence="11" id="KW-0808">Transferase</keyword>
<keyword evidence="5" id="KW-0255">Endonuclease</keyword>
<evidence type="ECO:0000256" key="10">
    <source>
        <dbReference type="ARBA" id="ARBA00022918"/>
    </source>
</evidence>
<comment type="caution">
    <text evidence="16">The sequence shown here is derived from an EMBL/GenBank/DDBJ whole genome shotgun (WGS) entry which is preliminary data.</text>
</comment>
<evidence type="ECO:0000256" key="3">
    <source>
        <dbReference type="ARBA" id="ARBA00022722"/>
    </source>
</evidence>
<dbReference type="InterPro" id="IPR012337">
    <property type="entry name" value="RNaseH-like_sf"/>
</dbReference>
<dbReference type="Pfam" id="PF25597">
    <property type="entry name" value="SH3_retrovirus"/>
    <property type="match status" value="1"/>
</dbReference>
<feature type="domain" description="Integrase catalytic" evidence="15">
    <location>
        <begin position="1"/>
        <end position="68"/>
    </location>
</feature>